<organism evidence="2">
    <name type="scientific">Setaria italica</name>
    <name type="common">Foxtail millet</name>
    <name type="synonym">Panicum italicum</name>
    <dbReference type="NCBI Taxonomy" id="4555"/>
    <lineage>
        <taxon>Eukaryota</taxon>
        <taxon>Viridiplantae</taxon>
        <taxon>Streptophyta</taxon>
        <taxon>Embryophyta</taxon>
        <taxon>Tracheophyta</taxon>
        <taxon>Spermatophyta</taxon>
        <taxon>Magnoliopsida</taxon>
        <taxon>Liliopsida</taxon>
        <taxon>Poales</taxon>
        <taxon>Poaceae</taxon>
        <taxon>PACMAD clade</taxon>
        <taxon>Panicoideae</taxon>
        <taxon>Panicodae</taxon>
        <taxon>Paniceae</taxon>
        <taxon>Cenchrinae</taxon>
        <taxon>Setaria</taxon>
    </lineage>
</organism>
<evidence type="ECO:0000313" key="2">
    <source>
        <dbReference type="EMBL" id="RCV37524.1"/>
    </source>
</evidence>
<feature type="region of interest" description="Disordered" evidence="1">
    <location>
        <begin position="1"/>
        <end position="98"/>
    </location>
</feature>
<reference evidence="2" key="1">
    <citation type="journal article" date="2012" name="Nat. Biotechnol.">
        <title>Reference genome sequence of the model plant Setaria.</title>
        <authorList>
            <person name="Bennetzen J.L."/>
            <person name="Schmutz J."/>
            <person name="Wang H."/>
            <person name="Percifield R."/>
            <person name="Hawkins J."/>
            <person name="Pontaroli A.C."/>
            <person name="Estep M."/>
            <person name="Feng L."/>
            <person name="Vaughn J.N."/>
            <person name="Grimwood J."/>
            <person name="Jenkins J."/>
            <person name="Barry K."/>
            <person name="Lindquist E."/>
            <person name="Hellsten U."/>
            <person name="Deshpande S."/>
            <person name="Wang X."/>
            <person name="Wu X."/>
            <person name="Mitros T."/>
            <person name="Triplett J."/>
            <person name="Yang X."/>
            <person name="Ye C.Y."/>
            <person name="Mauro-Herrera M."/>
            <person name="Wang L."/>
            <person name="Li P."/>
            <person name="Sharma M."/>
            <person name="Sharma R."/>
            <person name="Ronald P.C."/>
            <person name="Panaud O."/>
            <person name="Kellogg E.A."/>
            <person name="Brutnell T.P."/>
            <person name="Doust A.N."/>
            <person name="Tuskan G.A."/>
            <person name="Rokhsar D."/>
            <person name="Devos K.M."/>
        </authorList>
    </citation>
    <scope>NUCLEOTIDE SEQUENCE [LARGE SCALE GENOMIC DNA]</scope>
    <source>
        <strain evidence="2">Yugu1</strain>
    </source>
</reference>
<reference evidence="2" key="2">
    <citation type="submission" date="2015-07" db="EMBL/GenBank/DDBJ databases">
        <authorList>
            <person name="Noorani M."/>
        </authorList>
    </citation>
    <scope>NUCLEOTIDE SEQUENCE</scope>
    <source>
        <strain evidence="2">Yugu1</strain>
    </source>
</reference>
<feature type="compositionally biased region" description="Polar residues" evidence="1">
    <location>
        <begin position="1"/>
        <end position="11"/>
    </location>
</feature>
<name>A0A368S5A3_SETIT</name>
<dbReference type="AlphaFoldDB" id="A0A368S5A3"/>
<accession>A0A368S5A3</accession>
<dbReference type="EMBL" id="CM003535">
    <property type="protein sequence ID" value="RCV37524.1"/>
    <property type="molecule type" value="Genomic_DNA"/>
</dbReference>
<sequence length="131" mass="13649">MAAPPSSSQFQPRRHPHLAVQIQGSRPRVGSARIYGGPIPSYARRTSGGANGGPAELTQVDDGTDYGRMGVSDGDDDLGGRIQPGTAPLLLPMNESTHSPSRLGCNFRFSVRPPSLAHAASSTRRAMAAAG</sequence>
<evidence type="ECO:0000256" key="1">
    <source>
        <dbReference type="SAM" id="MobiDB-lite"/>
    </source>
</evidence>
<proteinExistence type="predicted"/>
<protein>
    <submittedName>
        <fullName evidence="2">Uncharacterized protein</fullName>
    </submittedName>
</protein>
<gene>
    <name evidence="2" type="ORF">SETIT_8G070100v2</name>
</gene>